<evidence type="ECO:0000313" key="8">
    <source>
        <dbReference type="Proteomes" id="UP000887567"/>
    </source>
</evidence>
<keyword evidence="2" id="KW-1015">Disulfide bond</keyword>
<dbReference type="InterPro" id="IPR003599">
    <property type="entry name" value="Ig_sub"/>
</dbReference>
<keyword evidence="8" id="KW-1185">Reference proteome</keyword>
<dbReference type="SMART" id="SM00408">
    <property type="entry name" value="IGc2"/>
    <property type="match status" value="1"/>
</dbReference>
<evidence type="ECO:0000256" key="3">
    <source>
        <dbReference type="ARBA" id="ARBA00023180"/>
    </source>
</evidence>
<dbReference type="Gene3D" id="2.60.120.260">
    <property type="entry name" value="Galactose-binding domain-like"/>
    <property type="match status" value="1"/>
</dbReference>
<organism evidence="7 8">
    <name type="scientific">Exaiptasia diaphana</name>
    <name type="common">Tropical sea anemone</name>
    <name type="synonym">Aiptasia pulchella</name>
    <dbReference type="NCBI Taxonomy" id="2652724"/>
    <lineage>
        <taxon>Eukaryota</taxon>
        <taxon>Metazoa</taxon>
        <taxon>Cnidaria</taxon>
        <taxon>Anthozoa</taxon>
        <taxon>Hexacorallia</taxon>
        <taxon>Actiniaria</taxon>
        <taxon>Aiptasiidae</taxon>
        <taxon>Exaiptasia</taxon>
    </lineage>
</organism>
<keyword evidence="1" id="KW-0732">Signal</keyword>
<dbReference type="OrthoDB" id="5843397at2759"/>
<evidence type="ECO:0000256" key="4">
    <source>
        <dbReference type="ARBA" id="ARBA00023319"/>
    </source>
</evidence>
<dbReference type="Pfam" id="PF13927">
    <property type="entry name" value="Ig_3"/>
    <property type="match status" value="1"/>
</dbReference>
<dbReference type="SMART" id="SM00409">
    <property type="entry name" value="IG"/>
    <property type="match status" value="1"/>
</dbReference>
<proteinExistence type="predicted"/>
<dbReference type="RefSeq" id="XP_020915405.1">
    <property type="nucleotide sequence ID" value="XM_021059746.1"/>
</dbReference>
<dbReference type="Proteomes" id="UP000887567">
    <property type="component" value="Unplaced"/>
</dbReference>
<dbReference type="PROSITE" id="PS50835">
    <property type="entry name" value="IG_LIKE"/>
    <property type="match status" value="1"/>
</dbReference>
<protein>
    <recommendedName>
        <fullName evidence="9">Ig-like domain-containing protein</fullName>
    </recommendedName>
</protein>
<dbReference type="InterPro" id="IPR013783">
    <property type="entry name" value="Ig-like_fold"/>
</dbReference>
<dbReference type="InterPro" id="IPR003598">
    <property type="entry name" value="Ig_sub2"/>
</dbReference>
<sequence length="278" mass="31108">VSHSLNGTDWIFYKDDDREGSQVKNFTGNTDATGYVTNLFNRDILARHIRIHPVTWHKTTDYPCMRATALGRRTGFLGSPVFTTQERSYITAYSNQHITLNCDAVGDTPMTFTWIYEGQVIQNKTDQPSLILTNVTKSNKGFYTCNASNAIGVYSKNLYLHVKESFEVCTRYQTIVDNSRWVGATSIASSDTTFNESDWYVFKDSHNNFYQIPTTCVPQKHCGALAPGKGAIDQLAIGFGPLLELAKEHPDTMKTLFVGSSFSEPINSSALLKRPNCI</sequence>
<evidence type="ECO:0008006" key="9">
    <source>
        <dbReference type="Google" id="ProtNLM"/>
    </source>
</evidence>
<dbReference type="PANTHER" id="PTHR44337:SF8">
    <property type="entry name" value="IMMUNOGLOBULIN SUBTYPE DOMAIN-CONTAINING PROTEIN"/>
    <property type="match status" value="1"/>
</dbReference>
<dbReference type="SUPFAM" id="SSF48726">
    <property type="entry name" value="Immunoglobulin"/>
    <property type="match status" value="1"/>
</dbReference>
<evidence type="ECO:0000259" key="6">
    <source>
        <dbReference type="PROSITE" id="PS50835"/>
    </source>
</evidence>
<evidence type="ECO:0000259" key="5">
    <source>
        <dbReference type="PROSITE" id="PS50022"/>
    </source>
</evidence>
<dbReference type="EnsemblMetazoa" id="XM_021059746.1">
    <property type="protein sequence ID" value="XP_020915405.1"/>
    <property type="gene ID" value="LOC110252895"/>
</dbReference>
<dbReference type="InterPro" id="IPR036179">
    <property type="entry name" value="Ig-like_dom_sf"/>
</dbReference>
<dbReference type="AlphaFoldDB" id="A0A913Y7J3"/>
<dbReference type="InterPro" id="IPR008979">
    <property type="entry name" value="Galactose-bd-like_sf"/>
</dbReference>
<evidence type="ECO:0000256" key="2">
    <source>
        <dbReference type="ARBA" id="ARBA00023157"/>
    </source>
</evidence>
<reference evidence="7" key="1">
    <citation type="submission" date="2022-11" db="UniProtKB">
        <authorList>
            <consortium name="EnsemblMetazoa"/>
        </authorList>
    </citation>
    <scope>IDENTIFICATION</scope>
</reference>
<keyword evidence="4" id="KW-0393">Immunoglobulin domain</keyword>
<dbReference type="InterPro" id="IPR000421">
    <property type="entry name" value="FA58C"/>
</dbReference>
<dbReference type="GeneID" id="110252895"/>
<evidence type="ECO:0000256" key="1">
    <source>
        <dbReference type="ARBA" id="ARBA00022729"/>
    </source>
</evidence>
<keyword evidence="3" id="KW-0325">Glycoprotein</keyword>
<feature type="domain" description="F5/8 type C" evidence="5">
    <location>
        <begin position="1"/>
        <end position="72"/>
    </location>
</feature>
<dbReference type="SUPFAM" id="SSF49785">
    <property type="entry name" value="Galactose-binding domain-like"/>
    <property type="match status" value="1"/>
</dbReference>
<dbReference type="KEGG" id="epa:110252895"/>
<evidence type="ECO:0000313" key="7">
    <source>
        <dbReference type="EnsemblMetazoa" id="XP_020915405.1"/>
    </source>
</evidence>
<dbReference type="InterPro" id="IPR007110">
    <property type="entry name" value="Ig-like_dom"/>
</dbReference>
<name>A0A913Y7J3_EXADI</name>
<dbReference type="Gene3D" id="2.60.40.10">
    <property type="entry name" value="Immunoglobulins"/>
    <property type="match status" value="1"/>
</dbReference>
<dbReference type="PANTHER" id="PTHR44337">
    <property type="entry name" value="CARCINOEMBRYONIC ANTIGEN-RELATED CELL ADHESION MOLECULE 8"/>
    <property type="match status" value="1"/>
</dbReference>
<feature type="domain" description="Ig-like" evidence="6">
    <location>
        <begin position="80"/>
        <end position="161"/>
    </location>
</feature>
<dbReference type="Pfam" id="PF00754">
    <property type="entry name" value="F5_F8_type_C"/>
    <property type="match status" value="1"/>
</dbReference>
<dbReference type="InterPro" id="IPR052598">
    <property type="entry name" value="IgSF_CEA-related"/>
</dbReference>
<accession>A0A913Y7J3</accession>
<dbReference type="PROSITE" id="PS50022">
    <property type="entry name" value="FA58C_3"/>
    <property type="match status" value="1"/>
</dbReference>